<proteinExistence type="predicted"/>
<dbReference type="Proteomes" id="UP001174909">
    <property type="component" value="Unassembled WGS sequence"/>
</dbReference>
<keyword evidence="3" id="KW-1185">Reference proteome</keyword>
<accession>A0AA35X219</accession>
<evidence type="ECO:0000313" key="3">
    <source>
        <dbReference type="Proteomes" id="UP001174909"/>
    </source>
</evidence>
<reference evidence="2" key="1">
    <citation type="submission" date="2023-03" db="EMBL/GenBank/DDBJ databases">
        <authorList>
            <person name="Steffen K."/>
            <person name="Cardenas P."/>
        </authorList>
    </citation>
    <scope>NUCLEOTIDE SEQUENCE</scope>
</reference>
<sequence length="76" mass="8703">MGNLLDFQQRQKDTFPSFSLHPLVQILHVKVVDDLQLAQSLPSINLRPPLLPLSEDAKERGQEEVENDKEEEDEGH</sequence>
<evidence type="ECO:0000313" key="2">
    <source>
        <dbReference type="EMBL" id="CAI8041214.1"/>
    </source>
</evidence>
<gene>
    <name evidence="2" type="ORF">GBAR_LOCUS22921</name>
</gene>
<evidence type="ECO:0000256" key="1">
    <source>
        <dbReference type="SAM" id="MobiDB-lite"/>
    </source>
</evidence>
<protein>
    <submittedName>
        <fullName evidence="2">Uncharacterized protein</fullName>
    </submittedName>
</protein>
<organism evidence="2 3">
    <name type="scientific">Geodia barretti</name>
    <name type="common">Barrett's horny sponge</name>
    <dbReference type="NCBI Taxonomy" id="519541"/>
    <lineage>
        <taxon>Eukaryota</taxon>
        <taxon>Metazoa</taxon>
        <taxon>Porifera</taxon>
        <taxon>Demospongiae</taxon>
        <taxon>Heteroscleromorpha</taxon>
        <taxon>Tetractinellida</taxon>
        <taxon>Astrophorina</taxon>
        <taxon>Geodiidae</taxon>
        <taxon>Geodia</taxon>
    </lineage>
</organism>
<feature type="compositionally biased region" description="Acidic residues" evidence="1">
    <location>
        <begin position="64"/>
        <end position="76"/>
    </location>
</feature>
<comment type="caution">
    <text evidence="2">The sequence shown here is derived from an EMBL/GenBank/DDBJ whole genome shotgun (WGS) entry which is preliminary data.</text>
</comment>
<name>A0AA35X219_GEOBA</name>
<dbReference type="EMBL" id="CASHTH010003170">
    <property type="protein sequence ID" value="CAI8041214.1"/>
    <property type="molecule type" value="Genomic_DNA"/>
</dbReference>
<dbReference type="AlphaFoldDB" id="A0AA35X219"/>
<feature type="region of interest" description="Disordered" evidence="1">
    <location>
        <begin position="45"/>
        <end position="76"/>
    </location>
</feature>